<gene>
    <name evidence="5" type="ORF">AKL17_0997</name>
</gene>
<dbReference type="AlphaFoldDB" id="A0A159Z054"/>
<evidence type="ECO:0000256" key="2">
    <source>
        <dbReference type="ARBA" id="ARBA00023002"/>
    </source>
</evidence>
<dbReference type="PROSITE" id="PS00065">
    <property type="entry name" value="D_2_HYDROXYACID_DH_1"/>
    <property type="match status" value="1"/>
</dbReference>
<dbReference type="Proteomes" id="UP000076128">
    <property type="component" value="Chromosome"/>
</dbReference>
<evidence type="ECO:0000256" key="1">
    <source>
        <dbReference type="ARBA" id="ARBA00005854"/>
    </source>
</evidence>
<evidence type="ECO:0000256" key="3">
    <source>
        <dbReference type="ARBA" id="ARBA00023027"/>
    </source>
</evidence>
<dbReference type="PANTHER" id="PTHR43333:SF1">
    <property type="entry name" value="D-ISOMER SPECIFIC 2-HYDROXYACID DEHYDROGENASE NAD-BINDING DOMAIN-CONTAINING PROTEIN"/>
    <property type="match status" value="1"/>
</dbReference>
<comment type="similarity">
    <text evidence="1">Belongs to the D-isomer specific 2-hydroxyacid dehydrogenase family.</text>
</comment>
<evidence type="ECO:0000313" key="6">
    <source>
        <dbReference type="Proteomes" id="UP000076128"/>
    </source>
</evidence>
<keyword evidence="6" id="KW-1185">Reference proteome</keyword>
<proteinExistence type="inferred from homology"/>
<feature type="domain" description="D-isomer specific 2-hydroxyacid dehydrogenase NAD-binding" evidence="4">
    <location>
        <begin position="104"/>
        <end position="275"/>
    </location>
</feature>
<keyword evidence="3" id="KW-0520">NAD</keyword>
<evidence type="ECO:0000313" key="5">
    <source>
        <dbReference type="EMBL" id="AMY68256.1"/>
    </source>
</evidence>
<dbReference type="RefSeq" id="WP_066811100.1">
    <property type="nucleotide sequence ID" value="NZ_CP012661.1"/>
</dbReference>
<keyword evidence="2" id="KW-0560">Oxidoreductase</keyword>
<name>A0A159Z054_9RHOB</name>
<dbReference type="GO" id="GO:0016616">
    <property type="term" value="F:oxidoreductase activity, acting on the CH-OH group of donors, NAD or NADP as acceptor"/>
    <property type="evidence" value="ECO:0007669"/>
    <property type="project" value="UniProtKB-ARBA"/>
</dbReference>
<dbReference type="PATRIC" id="fig|1335048.3.peg.1034"/>
<dbReference type="GO" id="GO:0051287">
    <property type="term" value="F:NAD binding"/>
    <property type="evidence" value="ECO:0007669"/>
    <property type="project" value="InterPro"/>
</dbReference>
<dbReference type="EMBL" id="CP012661">
    <property type="protein sequence ID" value="AMY68256.1"/>
    <property type="molecule type" value="Genomic_DNA"/>
</dbReference>
<dbReference type="OrthoDB" id="9787219at2"/>
<reference evidence="5 6" key="1">
    <citation type="submission" date="2015-09" db="EMBL/GenBank/DDBJ databases">
        <title>Complete genome sequence of Defluviimonas alba cai42t isolated from an oilfield in Xinjiang.</title>
        <authorList>
            <person name="Geng S."/>
            <person name="Pan X."/>
            <person name="Wu X."/>
        </authorList>
    </citation>
    <scope>NUCLEOTIDE SEQUENCE [LARGE SCALE GENOMIC DNA]</scope>
    <source>
        <strain evidence="6">cai42</strain>
    </source>
</reference>
<dbReference type="Gene3D" id="3.40.50.720">
    <property type="entry name" value="NAD(P)-binding Rossmann-like Domain"/>
    <property type="match status" value="2"/>
</dbReference>
<dbReference type="KEGG" id="daa:AKL17_0997"/>
<evidence type="ECO:0000259" key="4">
    <source>
        <dbReference type="Pfam" id="PF02826"/>
    </source>
</evidence>
<dbReference type="PANTHER" id="PTHR43333">
    <property type="entry name" value="2-HACID_DH_C DOMAIN-CONTAINING PROTEIN"/>
    <property type="match status" value="1"/>
</dbReference>
<protein>
    <submittedName>
        <fullName evidence="5">D-2-hydroxyacid dehydrogenase protein</fullName>
    </submittedName>
</protein>
<dbReference type="InterPro" id="IPR006140">
    <property type="entry name" value="D-isomer_DH_NAD-bd"/>
</dbReference>
<accession>A0A159Z054</accession>
<sequence length="310" mass="33298">MSIAVYLPSEASTEDWCRMLRDLMPDWEVHPLQKVPDPAAVEYAVVWRPKTGCMTPFPNLKAIVSIGAGIDHVLADAELPQDVPIIRTVGTDLTQRMKEYVALHVLRHHRALPALQVSQAARKWAPVVVPPASGRRVGVMGLGNLGSAAASLLAAIGFDVVGWSRSPKEIAGVTTFAGDGGLAPFLAGTEILVCLLPLTDQTRGILNADTFNQLKRGACIINAARGPHLVDEDLIEVLASGQIEAATLDVFHIEPLPSDHPFWDNPKITITPHVASLIDAPTGSRIIARNLRTFAETGTVADVADARRGY</sequence>
<dbReference type="CDD" id="cd12164">
    <property type="entry name" value="GDH_like_2"/>
    <property type="match status" value="1"/>
</dbReference>
<dbReference type="Pfam" id="PF02826">
    <property type="entry name" value="2-Hacid_dh_C"/>
    <property type="match status" value="1"/>
</dbReference>
<dbReference type="PROSITE" id="PS00671">
    <property type="entry name" value="D_2_HYDROXYACID_DH_3"/>
    <property type="match status" value="1"/>
</dbReference>
<organism evidence="5 6">
    <name type="scientific">Frigidibacter mobilis</name>
    <dbReference type="NCBI Taxonomy" id="1335048"/>
    <lineage>
        <taxon>Bacteria</taxon>
        <taxon>Pseudomonadati</taxon>
        <taxon>Pseudomonadota</taxon>
        <taxon>Alphaproteobacteria</taxon>
        <taxon>Rhodobacterales</taxon>
        <taxon>Paracoccaceae</taxon>
        <taxon>Frigidibacter</taxon>
    </lineage>
</organism>
<dbReference type="STRING" id="1335048.AKL17_0997"/>
<dbReference type="InterPro" id="IPR029752">
    <property type="entry name" value="D-isomer_DH_CS1"/>
</dbReference>
<dbReference type="SUPFAM" id="SSF51735">
    <property type="entry name" value="NAD(P)-binding Rossmann-fold domains"/>
    <property type="match status" value="1"/>
</dbReference>
<dbReference type="InterPro" id="IPR036291">
    <property type="entry name" value="NAD(P)-bd_dom_sf"/>
</dbReference>
<dbReference type="InterPro" id="IPR029753">
    <property type="entry name" value="D-isomer_DH_CS"/>
</dbReference>